<name>A0A2U8FSF8_9BURK</name>
<dbReference type="EC" id="4.1.3.40" evidence="5"/>
<comment type="similarity">
    <text evidence="5">Belongs to the UbiC family.</text>
</comment>
<comment type="function">
    <text evidence="5">Removes the pyruvyl group from chorismate, with concomitant aromatization of the ring, to provide 4-hydroxybenzoate (4HB) for the ubiquinone pathway.</text>
</comment>
<dbReference type="PANTHER" id="PTHR38683:SF1">
    <property type="entry name" value="CHORISMATE PYRUVATE-LYASE"/>
    <property type="match status" value="1"/>
</dbReference>
<comment type="pathway">
    <text evidence="5">Cofactor biosynthesis; ubiquinone biosynthesis.</text>
</comment>
<dbReference type="GO" id="GO:0042866">
    <property type="term" value="P:pyruvate biosynthetic process"/>
    <property type="evidence" value="ECO:0007669"/>
    <property type="project" value="UniProtKB-UniRule"/>
</dbReference>
<comment type="caution">
    <text evidence="5">Lacks conserved residue(s) required for the propagation of feature annotation.</text>
</comment>
<protein>
    <recommendedName>
        <fullName evidence="5">Probable chorismate pyruvate-lyase</fullName>
        <shortName evidence="5">CL</shortName>
        <shortName evidence="5">CPL</shortName>
        <ecNumber evidence="5">4.1.3.40</ecNumber>
    </recommendedName>
</protein>
<feature type="binding site" evidence="5">
    <location>
        <position position="68"/>
    </location>
    <ligand>
        <name>substrate</name>
    </ligand>
</feature>
<dbReference type="GO" id="GO:0006744">
    <property type="term" value="P:ubiquinone biosynthetic process"/>
    <property type="evidence" value="ECO:0007669"/>
    <property type="project" value="UniProtKB-UniRule"/>
</dbReference>
<evidence type="ECO:0000313" key="7">
    <source>
        <dbReference type="Proteomes" id="UP000244892"/>
    </source>
</evidence>
<evidence type="ECO:0000256" key="2">
    <source>
        <dbReference type="ARBA" id="ARBA00022688"/>
    </source>
</evidence>
<evidence type="ECO:0000313" key="6">
    <source>
        <dbReference type="EMBL" id="AWI54002.1"/>
    </source>
</evidence>
<gene>
    <name evidence="5" type="primary">ubiC</name>
    <name evidence="6" type="ORF">DEH84_11630</name>
</gene>
<keyword evidence="1 5" id="KW-0963">Cytoplasm</keyword>
<dbReference type="KEGG" id="aon:DEH84_11630"/>
<evidence type="ECO:0000256" key="4">
    <source>
        <dbReference type="ARBA" id="ARBA00023317"/>
    </source>
</evidence>
<dbReference type="PANTHER" id="PTHR38683">
    <property type="entry name" value="CHORISMATE PYRUVATE-LYASE"/>
    <property type="match status" value="1"/>
</dbReference>
<organism evidence="6 7">
    <name type="scientific">Aquabacterium olei</name>
    <dbReference type="NCBI Taxonomy" id="1296669"/>
    <lineage>
        <taxon>Bacteria</taxon>
        <taxon>Pseudomonadati</taxon>
        <taxon>Pseudomonadota</taxon>
        <taxon>Betaproteobacteria</taxon>
        <taxon>Burkholderiales</taxon>
        <taxon>Aquabacterium</taxon>
    </lineage>
</organism>
<dbReference type="GO" id="GO:0008813">
    <property type="term" value="F:chorismate lyase activity"/>
    <property type="evidence" value="ECO:0007669"/>
    <property type="project" value="UniProtKB-UniRule"/>
</dbReference>
<dbReference type="HAMAP" id="MF_01632">
    <property type="entry name" value="UbiC"/>
    <property type="match status" value="1"/>
</dbReference>
<proteinExistence type="inferred from homology"/>
<accession>A0A2U8FSF8</accession>
<evidence type="ECO:0000256" key="3">
    <source>
        <dbReference type="ARBA" id="ARBA00023239"/>
    </source>
</evidence>
<evidence type="ECO:0000256" key="1">
    <source>
        <dbReference type="ARBA" id="ARBA00022490"/>
    </source>
</evidence>
<keyword evidence="4 5" id="KW-0670">Pyruvate</keyword>
<feature type="binding site" evidence="5">
    <location>
        <position position="106"/>
    </location>
    <ligand>
        <name>substrate</name>
    </ligand>
</feature>
<keyword evidence="3 5" id="KW-0456">Lyase</keyword>
<dbReference type="GO" id="GO:0005829">
    <property type="term" value="C:cytosol"/>
    <property type="evidence" value="ECO:0007669"/>
    <property type="project" value="TreeGrafter"/>
</dbReference>
<dbReference type="EMBL" id="CP029210">
    <property type="protein sequence ID" value="AWI54002.1"/>
    <property type="molecule type" value="Genomic_DNA"/>
</dbReference>
<sequence length="194" mass="21737">MLPRRYPAPDRRLPLTCGDLPAWLCAPGSLTARLRSHGVVTVRVLQQGHRPLWRQEQRALGERSGHVREVMLMVDGRPAVWARSVTTLRAARGAWRAMKGLGTRPLAELLFAHRRVHRGPLQASRFPSSSPEGRHLARGWQTRAPEAIAATPSWARHSIFRHKGHPLQVLEAFSPWVGGLEAGRTGAVRRGHRR</sequence>
<keyword evidence="7" id="KW-1185">Reference proteome</keyword>
<dbReference type="InterPro" id="IPR007440">
    <property type="entry name" value="Chorismate--pyruvate_lyase"/>
</dbReference>
<keyword evidence="2 5" id="KW-0831">Ubiquinone biosynthesis</keyword>
<dbReference type="Pfam" id="PF04345">
    <property type="entry name" value="Chor_lyase"/>
    <property type="match status" value="1"/>
</dbReference>
<evidence type="ECO:0000256" key="5">
    <source>
        <dbReference type="HAMAP-Rule" id="MF_01632"/>
    </source>
</evidence>
<dbReference type="UniPathway" id="UPA00232"/>
<reference evidence="6 7" key="1">
    <citation type="submission" date="2018-05" db="EMBL/GenBank/DDBJ databases">
        <title>complete genome sequence of Aquabacterium olei NBRC 110486.</title>
        <authorList>
            <person name="Tang B."/>
            <person name="Chang J."/>
            <person name="Zhang L."/>
            <person name="Yang H."/>
        </authorList>
    </citation>
    <scope>NUCLEOTIDE SEQUENCE [LARGE SCALE GENOMIC DNA]</scope>
    <source>
        <strain evidence="6 7">NBRC 110486</strain>
    </source>
</reference>
<dbReference type="InterPro" id="IPR028978">
    <property type="entry name" value="Chorismate_lyase_/UTRA_dom_sf"/>
</dbReference>
<dbReference type="AlphaFoldDB" id="A0A2U8FSF8"/>
<dbReference type="Proteomes" id="UP000244892">
    <property type="component" value="Chromosome"/>
</dbReference>
<feature type="binding site" evidence="5">
    <location>
        <position position="171"/>
    </location>
    <ligand>
        <name>substrate</name>
    </ligand>
</feature>
<comment type="subcellular location">
    <subcellularLocation>
        <location evidence="5">Cytoplasm</location>
    </subcellularLocation>
</comment>
<comment type="catalytic activity">
    <reaction evidence="5">
        <text>chorismate = 4-hydroxybenzoate + pyruvate</text>
        <dbReference type="Rhea" id="RHEA:16505"/>
        <dbReference type="ChEBI" id="CHEBI:15361"/>
        <dbReference type="ChEBI" id="CHEBI:17879"/>
        <dbReference type="ChEBI" id="CHEBI:29748"/>
        <dbReference type="EC" id="4.1.3.40"/>
    </reaction>
</comment>
<dbReference type="SUPFAM" id="SSF64288">
    <property type="entry name" value="Chorismate lyase-like"/>
    <property type="match status" value="1"/>
</dbReference>
<dbReference type="Gene3D" id="3.40.1410.10">
    <property type="entry name" value="Chorismate lyase-like"/>
    <property type="match status" value="1"/>
</dbReference>